<name>A0ABD2N3V5_9CUCU</name>
<comment type="caution">
    <text evidence="1">The sequence shown here is derived from an EMBL/GenBank/DDBJ whole genome shotgun (WGS) entry which is preliminary data.</text>
</comment>
<keyword evidence="2" id="KW-1185">Reference proteome</keyword>
<reference evidence="1 2" key="1">
    <citation type="journal article" date="2021" name="BMC Biol.">
        <title>Horizontally acquired antibacterial genes associated with adaptive radiation of ladybird beetles.</title>
        <authorList>
            <person name="Li H.S."/>
            <person name="Tang X.F."/>
            <person name="Huang Y.H."/>
            <person name="Xu Z.Y."/>
            <person name="Chen M.L."/>
            <person name="Du X.Y."/>
            <person name="Qiu B.Y."/>
            <person name="Chen P.T."/>
            <person name="Zhang W."/>
            <person name="Slipinski A."/>
            <person name="Escalona H.E."/>
            <person name="Waterhouse R.M."/>
            <person name="Zwick A."/>
            <person name="Pang H."/>
        </authorList>
    </citation>
    <scope>NUCLEOTIDE SEQUENCE [LARGE SCALE GENOMIC DNA]</scope>
    <source>
        <strain evidence="1">SYSU2018</strain>
    </source>
</reference>
<dbReference type="EMBL" id="JABFTP020000062">
    <property type="protein sequence ID" value="KAL3273340.1"/>
    <property type="molecule type" value="Genomic_DNA"/>
</dbReference>
<gene>
    <name evidence="1" type="ORF">HHI36_014789</name>
</gene>
<dbReference type="Proteomes" id="UP001516400">
    <property type="component" value="Unassembled WGS sequence"/>
</dbReference>
<sequence>MTKAYEKQFKQIATLTENNEKHITDAKKANKLATNFEEIHKLQNIKMAEQKQITKEVDEFQTAGDSEFSQKFLKALKTPVELSRVIKALPNNKSQVSMK</sequence>
<organism evidence="1 2">
    <name type="scientific">Cryptolaemus montrouzieri</name>
    <dbReference type="NCBI Taxonomy" id="559131"/>
    <lineage>
        <taxon>Eukaryota</taxon>
        <taxon>Metazoa</taxon>
        <taxon>Ecdysozoa</taxon>
        <taxon>Arthropoda</taxon>
        <taxon>Hexapoda</taxon>
        <taxon>Insecta</taxon>
        <taxon>Pterygota</taxon>
        <taxon>Neoptera</taxon>
        <taxon>Endopterygota</taxon>
        <taxon>Coleoptera</taxon>
        <taxon>Polyphaga</taxon>
        <taxon>Cucujiformia</taxon>
        <taxon>Coccinelloidea</taxon>
        <taxon>Coccinellidae</taxon>
        <taxon>Scymninae</taxon>
        <taxon>Scymnini</taxon>
        <taxon>Cryptolaemus</taxon>
    </lineage>
</organism>
<accession>A0ABD2N3V5</accession>
<dbReference type="AlphaFoldDB" id="A0ABD2N3V5"/>
<evidence type="ECO:0000313" key="2">
    <source>
        <dbReference type="Proteomes" id="UP001516400"/>
    </source>
</evidence>
<protein>
    <submittedName>
        <fullName evidence="1">Uncharacterized protein</fullName>
    </submittedName>
</protein>
<proteinExistence type="predicted"/>
<evidence type="ECO:0000313" key="1">
    <source>
        <dbReference type="EMBL" id="KAL3273340.1"/>
    </source>
</evidence>